<dbReference type="EMBL" id="BNBO01000064">
    <property type="protein sequence ID" value="GHH83292.1"/>
    <property type="molecule type" value="Genomic_DNA"/>
</dbReference>
<dbReference type="Proteomes" id="UP000617734">
    <property type="component" value="Unassembled WGS sequence"/>
</dbReference>
<reference evidence="1" key="2">
    <citation type="submission" date="2020-09" db="EMBL/GenBank/DDBJ databases">
        <authorList>
            <person name="Sun Q."/>
            <person name="Ohkuma M."/>
        </authorList>
    </citation>
    <scope>NUCLEOTIDE SEQUENCE</scope>
    <source>
        <strain evidence="1">JCM 4646</strain>
    </source>
</reference>
<reference evidence="1" key="1">
    <citation type="journal article" date="2014" name="Int. J. Syst. Evol. Microbiol.">
        <title>Complete genome sequence of Corynebacterium casei LMG S-19264T (=DSM 44701T), isolated from a smear-ripened cheese.</title>
        <authorList>
            <consortium name="US DOE Joint Genome Institute (JGI-PGF)"/>
            <person name="Walter F."/>
            <person name="Albersmeier A."/>
            <person name="Kalinowski J."/>
            <person name="Ruckert C."/>
        </authorList>
    </citation>
    <scope>NUCLEOTIDE SEQUENCE</scope>
    <source>
        <strain evidence="1">JCM 4646</strain>
    </source>
</reference>
<proteinExistence type="predicted"/>
<name>A0A919L4B2_9ACTN</name>
<dbReference type="AlphaFoldDB" id="A0A919L4B2"/>
<protein>
    <submittedName>
        <fullName evidence="1">Uncharacterized protein</fullName>
    </submittedName>
</protein>
<evidence type="ECO:0000313" key="2">
    <source>
        <dbReference type="Proteomes" id="UP000617734"/>
    </source>
</evidence>
<keyword evidence="2" id="KW-1185">Reference proteome</keyword>
<comment type="caution">
    <text evidence="1">The sequence shown here is derived from an EMBL/GenBank/DDBJ whole genome shotgun (WGS) entry which is preliminary data.</text>
</comment>
<organism evidence="1 2">
    <name type="scientific">Kitasatospora indigofera</name>
    <dbReference type="NCBI Taxonomy" id="67307"/>
    <lineage>
        <taxon>Bacteria</taxon>
        <taxon>Bacillati</taxon>
        <taxon>Actinomycetota</taxon>
        <taxon>Actinomycetes</taxon>
        <taxon>Kitasatosporales</taxon>
        <taxon>Streptomycetaceae</taxon>
        <taxon>Kitasatospora</taxon>
    </lineage>
</organism>
<sequence length="147" mass="15849">MSVLLQPDVVYHDAACVGGKGEVDATDLARRGGIADLDVRSAVVRPVFEGEFPKLTLGLETLIAQGDSEFMDFLEPVVELGQDLAVCSDRALQVNGSAGQSYQMVGHLGTVGIAGRLPRPLRARCECDPSLGRGLDRSKRWRAVTRR</sequence>
<accession>A0A919L4B2</accession>
<gene>
    <name evidence="1" type="ORF">GCM10018781_70030</name>
</gene>
<evidence type="ECO:0000313" key="1">
    <source>
        <dbReference type="EMBL" id="GHH83292.1"/>
    </source>
</evidence>